<dbReference type="InterPro" id="IPR042996">
    <property type="entry name" value="PTPRO"/>
</dbReference>
<dbReference type="GO" id="GO:0072112">
    <property type="term" value="P:podocyte differentiation"/>
    <property type="evidence" value="ECO:0007669"/>
    <property type="project" value="TreeGrafter"/>
</dbReference>
<dbReference type="GO" id="GO:0098982">
    <property type="term" value="C:GABA-ergic synapse"/>
    <property type="evidence" value="ECO:0007669"/>
    <property type="project" value="TreeGrafter"/>
</dbReference>
<dbReference type="Gene3D" id="3.90.190.10">
    <property type="entry name" value="Protein tyrosine phosphatase superfamily"/>
    <property type="match status" value="1"/>
</dbReference>
<dbReference type="SMART" id="SM00404">
    <property type="entry name" value="PTPc_motif"/>
    <property type="match status" value="1"/>
</dbReference>
<dbReference type="InterPro" id="IPR029021">
    <property type="entry name" value="Prot-tyrosine_phosphatase-like"/>
</dbReference>
<dbReference type="GO" id="GO:0005886">
    <property type="term" value="C:plasma membrane"/>
    <property type="evidence" value="ECO:0007669"/>
    <property type="project" value="TreeGrafter"/>
</dbReference>
<dbReference type="GO" id="GO:0004725">
    <property type="term" value="F:protein tyrosine phosphatase activity"/>
    <property type="evidence" value="ECO:0007669"/>
    <property type="project" value="InterPro"/>
</dbReference>
<dbReference type="PROSITE" id="PS50055">
    <property type="entry name" value="TYR_PHOSPHATASE_PTP"/>
    <property type="match status" value="1"/>
</dbReference>
<evidence type="ECO:0000259" key="1">
    <source>
        <dbReference type="PROSITE" id="PS50055"/>
    </source>
</evidence>
<reference evidence="3" key="2">
    <citation type="submission" date="2025-08" db="UniProtKB">
        <authorList>
            <consortium name="Ensembl"/>
        </authorList>
    </citation>
    <scope>IDENTIFICATION</scope>
</reference>
<organism evidence="3 4">
    <name type="scientific">Hucho hucho</name>
    <name type="common">huchen</name>
    <dbReference type="NCBI Taxonomy" id="62062"/>
    <lineage>
        <taxon>Eukaryota</taxon>
        <taxon>Metazoa</taxon>
        <taxon>Chordata</taxon>
        <taxon>Craniata</taxon>
        <taxon>Vertebrata</taxon>
        <taxon>Euteleostomi</taxon>
        <taxon>Actinopterygii</taxon>
        <taxon>Neopterygii</taxon>
        <taxon>Teleostei</taxon>
        <taxon>Protacanthopterygii</taxon>
        <taxon>Salmoniformes</taxon>
        <taxon>Salmonidae</taxon>
        <taxon>Salmoninae</taxon>
        <taxon>Hucho</taxon>
    </lineage>
</organism>
<dbReference type="AlphaFoldDB" id="A0A4W5LT35"/>
<dbReference type="Ensembl" id="ENSHHUT00000030079.1">
    <property type="protein sequence ID" value="ENSHHUP00000028874.1"/>
    <property type="gene ID" value="ENSHHUG00000018423.1"/>
</dbReference>
<dbReference type="InterPro" id="IPR000387">
    <property type="entry name" value="Tyr_Pase_dom"/>
</dbReference>
<dbReference type="STRING" id="62062.ENSHHUP00000028874"/>
<sequence length="85" mass="9900">MLCSLHSAGVGRTGTFIALDRLMQHIREHEFTDILGMVSEMRSHRLSMVQTEEQYVFIHQCVLLMWKKKQQSITSDVIYENISKS</sequence>
<dbReference type="GO" id="GO:0098978">
    <property type="term" value="C:glutamatergic synapse"/>
    <property type="evidence" value="ECO:0007669"/>
    <property type="project" value="TreeGrafter"/>
</dbReference>
<accession>A0A4W5LT35</accession>
<dbReference type="PRINTS" id="PR00700">
    <property type="entry name" value="PRTYPHPHTASE"/>
</dbReference>
<dbReference type="PANTHER" id="PTHR47028:SF1">
    <property type="entry name" value="RECEPTOR-TYPE TYROSINE-PROTEIN PHOSPHATASE O"/>
    <property type="match status" value="1"/>
</dbReference>
<dbReference type="GO" id="GO:0003093">
    <property type="term" value="P:regulation of glomerular filtration"/>
    <property type="evidence" value="ECO:0007669"/>
    <property type="project" value="TreeGrafter"/>
</dbReference>
<protein>
    <recommendedName>
        <fullName evidence="5">Tyrosine-protein phosphatase domain-containing protein</fullName>
    </recommendedName>
</protein>
<reference evidence="3" key="3">
    <citation type="submission" date="2025-09" db="UniProtKB">
        <authorList>
            <consortium name="Ensembl"/>
        </authorList>
    </citation>
    <scope>IDENTIFICATION</scope>
</reference>
<dbReference type="SUPFAM" id="SSF52799">
    <property type="entry name" value="(Phosphotyrosine protein) phosphatases II"/>
    <property type="match status" value="1"/>
</dbReference>
<dbReference type="PROSITE" id="PS50056">
    <property type="entry name" value="TYR_PHOSPHATASE_2"/>
    <property type="match status" value="1"/>
</dbReference>
<reference evidence="4" key="1">
    <citation type="submission" date="2018-06" db="EMBL/GenBank/DDBJ databases">
        <title>Genome assembly of Danube salmon.</title>
        <authorList>
            <person name="Macqueen D.J."/>
            <person name="Gundappa M.K."/>
        </authorList>
    </citation>
    <scope>NUCLEOTIDE SEQUENCE [LARGE SCALE GENOMIC DNA]</scope>
</reference>
<feature type="domain" description="Tyrosine specific protein phosphatases" evidence="2">
    <location>
        <begin position="7"/>
        <end position="56"/>
    </location>
</feature>
<evidence type="ECO:0000313" key="4">
    <source>
        <dbReference type="Proteomes" id="UP000314982"/>
    </source>
</evidence>
<feature type="domain" description="Tyrosine-protein phosphatase" evidence="1">
    <location>
        <begin position="1"/>
        <end position="65"/>
    </location>
</feature>
<dbReference type="Proteomes" id="UP000314982">
    <property type="component" value="Unassembled WGS sequence"/>
</dbReference>
<dbReference type="GO" id="GO:0045296">
    <property type="term" value="F:cadherin binding"/>
    <property type="evidence" value="ECO:0007669"/>
    <property type="project" value="TreeGrafter"/>
</dbReference>
<dbReference type="GO" id="GO:0017147">
    <property type="term" value="F:Wnt-protein binding"/>
    <property type="evidence" value="ECO:0007669"/>
    <property type="project" value="TreeGrafter"/>
</dbReference>
<proteinExistence type="predicted"/>
<dbReference type="GO" id="GO:0090090">
    <property type="term" value="P:negative regulation of canonical Wnt signaling pathway"/>
    <property type="evidence" value="ECO:0007669"/>
    <property type="project" value="TreeGrafter"/>
</dbReference>
<name>A0A4W5LT35_9TELE</name>
<keyword evidence="4" id="KW-1185">Reference proteome</keyword>
<evidence type="ECO:0000313" key="3">
    <source>
        <dbReference type="Ensembl" id="ENSHHUP00000028874.1"/>
    </source>
</evidence>
<dbReference type="Pfam" id="PF00102">
    <property type="entry name" value="Y_phosphatase"/>
    <property type="match status" value="1"/>
</dbReference>
<dbReference type="PANTHER" id="PTHR47028">
    <property type="entry name" value="RECEPTOR-TYPE TYROSINE-PROTEIN PHOSPHATASE O"/>
    <property type="match status" value="1"/>
</dbReference>
<evidence type="ECO:0008006" key="5">
    <source>
        <dbReference type="Google" id="ProtNLM"/>
    </source>
</evidence>
<dbReference type="InterPro" id="IPR000242">
    <property type="entry name" value="PTP_cat"/>
</dbReference>
<evidence type="ECO:0000259" key="2">
    <source>
        <dbReference type="PROSITE" id="PS50056"/>
    </source>
</evidence>
<dbReference type="GO" id="GO:0007411">
    <property type="term" value="P:axon guidance"/>
    <property type="evidence" value="ECO:0007669"/>
    <property type="project" value="TreeGrafter"/>
</dbReference>
<dbReference type="GeneTree" id="ENSGT00940000154814"/>
<dbReference type="InterPro" id="IPR003595">
    <property type="entry name" value="Tyr_Pase_cat"/>
</dbReference>